<name>A0A8R1IVL0_CAEJA</name>
<comment type="similarity">
    <text evidence="1">Belongs to the UDP-glycosyltransferase family.</text>
</comment>
<dbReference type="CDD" id="cd03784">
    <property type="entry name" value="GT1_Gtf-like"/>
    <property type="match status" value="1"/>
</dbReference>
<dbReference type="PANTHER" id="PTHR48043:SF103">
    <property type="entry name" value="UDP-GLUCURONOSYLTRANSFERASE"/>
    <property type="match status" value="1"/>
</dbReference>
<organism evidence="7 8">
    <name type="scientific">Caenorhabditis japonica</name>
    <dbReference type="NCBI Taxonomy" id="281687"/>
    <lineage>
        <taxon>Eukaryota</taxon>
        <taxon>Metazoa</taxon>
        <taxon>Ecdysozoa</taxon>
        <taxon>Nematoda</taxon>
        <taxon>Chromadorea</taxon>
        <taxon>Rhabditida</taxon>
        <taxon>Rhabditina</taxon>
        <taxon>Rhabditomorpha</taxon>
        <taxon>Rhabditoidea</taxon>
        <taxon>Rhabditidae</taxon>
        <taxon>Peloderinae</taxon>
        <taxon>Caenorhabditis</taxon>
    </lineage>
</organism>
<evidence type="ECO:0000256" key="2">
    <source>
        <dbReference type="ARBA" id="ARBA00012544"/>
    </source>
</evidence>
<dbReference type="InterPro" id="IPR002213">
    <property type="entry name" value="UDP_glucos_trans"/>
</dbReference>
<keyword evidence="3" id="KW-0328">Glycosyltransferase</keyword>
<proteinExistence type="inferred from homology"/>
<dbReference type="SUPFAM" id="SSF53756">
    <property type="entry name" value="UDP-Glycosyltransferase/glycogen phosphorylase"/>
    <property type="match status" value="1"/>
</dbReference>
<reference evidence="8" key="1">
    <citation type="submission" date="2010-08" db="EMBL/GenBank/DDBJ databases">
        <authorList>
            <consortium name="Caenorhabditis japonica Sequencing Consortium"/>
            <person name="Wilson R.K."/>
        </authorList>
    </citation>
    <scope>NUCLEOTIDE SEQUENCE [LARGE SCALE GENOMIC DNA]</scope>
    <source>
        <strain evidence="8">DF5081</strain>
    </source>
</reference>
<protein>
    <recommendedName>
        <fullName evidence="2">glucuronosyltransferase</fullName>
        <ecNumber evidence="2">2.4.1.17</ecNumber>
    </recommendedName>
</protein>
<dbReference type="Pfam" id="PF00201">
    <property type="entry name" value="UDPGT"/>
    <property type="match status" value="1"/>
</dbReference>
<evidence type="ECO:0000256" key="6">
    <source>
        <dbReference type="ARBA" id="ARBA00047475"/>
    </source>
</evidence>
<accession>A0A8R1IVL0</accession>
<comment type="catalytic activity">
    <reaction evidence="6">
        <text>glucuronate acceptor + UDP-alpha-D-glucuronate = acceptor beta-D-glucuronoside + UDP + H(+)</text>
        <dbReference type="Rhea" id="RHEA:21032"/>
        <dbReference type="ChEBI" id="CHEBI:15378"/>
        <dbReference type="ChEBI" id="CHEBI:58052"/>
        <dbReference type="ChEBI" id="CHEBI:58223"/>
        <dbReference type="ChEBI" id="CHEBI:132367"/>
        <dbReference type="ChEBI" id="CHEBI:132368"/>
        <dbReference type="EC" id="2.4.1.17"/>
    </reaction>
</comment>
<dbReference type="Proteomes" id="UP000005237">
    <property type="component" value="Unassembled WGS sequence"/>
</dbReference>
<evidence type="ECO:0000313" key="8">
    <source>
        <dbReference type="Proteomes" id="UP000005237"/>
    </source>
</evidence>
<dbReference type="GO" id="GO:0016020">
    <property type="term" value="C:membrane"/>
    <property type="evidence" value="ECO:0007669"/>
    <property type="project" value="UniProtKB-SubCell"/>
</dbReference>
<reference evidence="7" key="2">
    <citation type="submission" date="2022-06" db="UniProtKB">
        <authorList>
            <consortium name="EnsemblMetazoa"/>
        </authorList>
    </citation>
    <scope>IDENTIFICATION</scope>
    <source>
        <strain evidence="7">DF5081</strain>
    </source>
</reference>
<keyword evidence="8" id="KW-1185">Reference proteome</keyword>
<dbReference type="Gene3D" id="3.40.50.2000">
    <property type="entry name" value="Glycogen Phosphorylase B"/>
    <property type="match status" value="1"/>
</dbReference>
<sequence>MLFEMQYQQVHKLTNGKVKHWKQIIHEVTYHFSNSNPYLDFVIPTISKVVPIGGITVDQNWHPLAQKDNHAEYLDQLLRKRRHTVFVSFGSMVRSADMPKEFKESMFKMFADHSNTTFLWKYENPNCEELLQSLPRNVHVAKWFEQSALLSDKRVKMFITHGGLGSTMELAYAAKPAIVIPLFADQPGNAKMIERHKNVEIYSKLDIPNWRKLSSLLRKMLNTNSYQNNANRLAETLRFQPITPTDLMVKHAENAARFGGCLV</sequence>
<dbReference type="GO" id="GO:0015020">
    <property type="term" value="F:glucuronosyltransferase activity"/>
    <property type="evidence" value="ECO:0007669"/>
    <property type="project" value="UniProtKB-EC"/>
</dbReference>
<keyword evidence="5" id="KW-0732">Signal</keyword>
<dbReference type="EC" id="2.4.1.17" evidence="2"/>
<keyword evidence="4" id="KW-0808">Transferase</keyword>
<evidence type="ECO:0000313" key="7">
    <source>
        <dbReference type="EnsemblMetazoa" id="CJA41894a.1"/>
    </source>
</evidence>
<evidence type="ECO:0000256" key="4">
    <source>
        <dbReference type="ARBA" id="ARBA00022679"/>
    </source>
</evidence>
<dbReference type="EnsemblMetazoa" id="CJA41894a.1">
    <property type="protein sequence ID" value="CJA41894a.1"/>
    <property type="gene ID" value="WBGene00217742"/>
</dbReference>
<evidence type="ECO:0000256" key="1">
    <source>
        <dbReference type="ARBA" id="ARBA00009995"/>
    </source>
</evidence>
<dbReference type="InterPro" id="IPR050271">
    <property type="entry name" value="UDP-glycosyltransferase"/>
</dbReference>
<evidence type="ECO:0000256" key="5">
    <source>
        <dbReference type="ARBA" id="ARBA00022729"/>
    </source>
</evidence>
<evidence type="ECO:0000256" key="3">
    <source>
        <dbReference type="ARBA" id="ARBA00022676"/>
    </source>
</evidence>
<dbReference type="PANTHER" id="PTHR48043">
    <property type="entry name" value="EG:EG0003.4 PROTEIN-RELATED"/>
    <property type="match status" value="1"/>
</dbReference>